<evidence type="ECO:0000313" key="2">
    <source>
        <dbReference type="Proteomes" id="UP001159428"/>
    </source>
</evidence>
<organism evidence="1 2">
    <name type="scientific">Pocillopora meandrina</name>
    <dbReference type="NCBI Taxonomy" id="46732"/>
    <lineage>
        <taxon>Eukaryota</taxon>
        <taxon>Metazoa</taxon>
        <taxon>Cnidaria</taxon>
        <taxon>Anthozoa</taxon>
        <taxon>Hexacorallia</taxon>
        <taxon>Scleractinia</taxon>
        <taxon>Astrocoeniina</taxon>
        <taxon>Pocilloporidae</taxon>
        <taxon>Pocillopora</taxon>
    </lineage>
</organism>
<reference evidence="1 2" key="1">
    <citation type="submission" date="2022-05" db="EMBL/GenBank/DDBJ databases">
        <authorList>
            <consortium name="Genoscope - CEA"/>
            <person name="William W."/>
        </authorList>
    </citation>
    <scope>NUCLEOTIDE SEQUENCE [LARGE SCALE GENOMIC DNA]</scope>
</reference>
<comment type="caution">
    <text evidence="1">The sequence shown here is derived from an EMBL/GenBank/DDBJ whole genome shotgun (WGS) entry which is preliminary data.</text>
</comment>
<dbReference type="Proteomes" id="UP001159428">
    <property type="component" value="Unassembled WGS sequence"/>
</dbReference>
<evidence type="ECO:0000313" key="1">
    <source>
        <dbReference type="EMBL" id="CAH3163391.1"/>
    </source>
</evidence>
<protein>
    <submittedName>
        <fullName evidence="1">Uncharacterized protein</fullName>
    </submittedName>
</protein>
<accession>A0AAU9Y2M6</accession>
<feature type="non-terminal residue" evidence="1">
    <location>
        <position position="1"/>
    </location>
</feature>
<name>A0AAU9Y2M6_9CNID</name>
<keyword evidence="2" id="KW-1185">Reference proteome</keyword>
<dbReference type="EMBL" id="CALNXJ010000092">
    <property type="protein sequence ID" value="CAH3163391.1"/>
    <property type="molecule type" value="Genomic_DNA"/>
</dbReference>
<gene>
    <name evidence="1" type="ORF">PMEA_00035578</name>
</gene>
<dbReference type="AlphaFoldDB" id="A0AAU9Y2M6"/>
<proteinExistence type="predicted"/>
<sequence>EAFYLSYVINSSNSGGVQANKLLFILSSEANSLQKYKKINEKLFTQCTSFVLNKWDQIPANNAEQVKQKPQSCEADLNRSSSRAQCAHMYSVSQRYLISFHVD</sequence>